<accession>A0A5S5DNQ2</accession>
<reference evidence="1 2" key="1">
    <citation type="submission" date="2019-07" db="EMBL/GenBank/DDBJ databases">
        <title>Genomic Encyclopedia of Type Strains, Phase IV (KMG-IV): sequencing the most valuable type-strain genomes for metagenomic binning, comparative biology and taxonomic classification.</title>
        <authorList>
            <person name="Goeker M."/>
        </authorList>
    </citation>
    <scope>NUCLEOTIDE SEQUENCE [LARGE SCALE GENOMIC DNA]</scope>
    <source>
        <strain evidence="1 2">DSM 18961</strain>
    </source>
</reference>
<feature type="non-terminal residue" evidence="1">
    <location>
        <position position="48"/>
    </location>
</feature>
<name>A0A5S5DNQ2_9FLAO</name>
<evidence type="ECO:0000313" key="1">
    <source>
        <dbReference type="EMBL" id="TYP97580.1"/>
    </source>
</evidence>
<comment type="caution">
    <text evidence="1">The sequence shown here is derived from an EMBL/GenBank/DDBJ whole genome shotgun (WGS) entry which is preliminary data.</text>
</comment>
<gene>
    <name evidence="1" type="ORF">C7447_104274</name>
</gene>
<proteinExistence type="predicted"/>
<protein>
    <recommendedName>
        <fullName evidence="3">Transposase</fullName>
    </recommendedName>
</protein>
<sequence>MDKNKQFLGIDVSKEVIDVYDSQGIWHQFRNDVSGFKKLLAITSSLTH</sequence>
<dbReference type="AlphaFoldDB" id="A0A5S5DNQ2"/>
<keyword evidence="2" id="KW-1185">Reference proteome</keyword>
<dbReference type="EMBL" id="VNIA01000004">
    <property type="protein sequence ID" value="TYP97580.1"/>
    <property type="molecule type" value="Genomic_DNA"/>
</dbReference>
<organism evidence="1 2">
    <name type="scientific">Tenacibaculum adriaticum</name>
    <dbReference type="NCBI Taxonomy" id="413713"/>
    <lineage>
        <taxon>Bacteria</taxon>
        <taxon>Pseudomonadati</taxon>
        <taxon>Bacteroidota</taxon>
        <taxon>Flavobacteriia</taxon>
        <taxon>Flavobacteriales</taxon>
        <taxon>Flavobacteriaceae</taxon>
        <taxon>Tenacibaculum</taxon>
    </lineage>
</organism>
<dbReference type="Proteomes" id="UP000323136">
    <property type="component" value="Unassembled WGS sequence"/>
</dbReference>
<evidence type="ECO:0008006" key="3">
    <source>
        <dbReference type="Google" id="ProtNLM"/>
    </source>
</evidence>
<evidence type="ECO:0000313" key="2">
    <source>
        <dbReference type="Proteomes" id="UP000323136"/>
    </source>
</evidence>